<dbReference type="CDD" id="cd00293">
    <property type="entry name" value="USP-like"/>
    <property type="match status" value="2"/>
</dbReference>
<dbReference type="InterPro" id="IPR014729">
    <property type="entry name" value="Rossmann-like_a/b/a_fold"/>
</dbReference>
<reference evidence="3 4" key="1">
    <citation type="submission" date="2017-04" db="EMBL/GenBank/DDBJ databases">
        <authorList>
            <person name="Afonso C.L."/>
            <person name="Miller P.J."/>
            <person name="Scott M.A."/>
            <person name="Spackman E."/>
            <person name="Goraichik I."/>
            <person name="Dimitrov K.M."/>
            <person name="Suarez D.L."/>
            <person name="Swayne D.E."/>
        </authorList>
    </citation>
    <scope>NUCLEOTIDE SEQUENCE [LARGE SCALE GENOMIC DNA]</scope>
    <source>
        <strain evidence="3 4">DSM 26133</strain>
    </source>
</reference>
<protein>
    <submittedName>
        <fullName evidence="3">Nucleotide-binding universal stress protein, UspA family</fullName>
    </submittedName>
</protein>
<gene>
    <name evidence="3" type="ORF">SAMN04488029_1980</name>
</gene>
<sequence>MQNLNKFLVCLDSSPLDEHIIKYSSMIAELAGCDKVYFVHIAQKNLSLKVKKYFQEKIQEHFTAPCETEMQIHQGKNAVQILKWSEFKIVDLVILGIKPKTESTGKHAARLINEAQCSVLLVPPTAKLKLAKVIIPLDFSSSSVTAINAALDIKEKAGDIEVLLHHVYFVPSGYTHTGKSYDEMAEIMDKNKRREYEQFKREQSLDESKYELIFELDEDQNPSDNIYEMAKERQADMIIVASRGRTKMASLLKGSTAVNLISYDREIACLVVKNKAENMGFFETLMKL</sequence>
<dbReference type="Gene3D" id="3.40.50.620">
    <property type="entry name" value="HUPs"/>
    <property type="match status" value="2"/>
</dbReference>
<dbReference type="Proteomes" id="UP000192472">
    <property type="component" value="Unassembled WGS sequence"/>
</dbReference>
<dbReference type="PANTHER" id="PTHR46268">
    <property type="entry name" value="STRESS RESPONSE PROTEIN NHAX"/>
    <property type="match status" value="1"/>
</dbReference>
<dbReference type="EMBL" id="FWYF01000002">
    <property type="protein sequence ID" value="SMD34390.1"/>
    <property type="molecule type" value="Genomic_DNA"/>
</dbReference>
<proteinExistence type="inferred from homology"/>
<comment type="similarity">
    <text evidence="1">Belongs to the universal stress protein A family.</text>
</comment>
<keyword evidence="4" id="KW-1185">Reference proteome</keyword>
<evidence type="ECO:0000256" key="1">
    <source>
        <dbReference type="ARBA" id="ARBA00008791"/>
    </source>
</evidence>
<dbReference type="InterPro" id="IPR006016">
    <property type="entry name" value="UspA"/>
</dbReference>
<dbReference type="RefSeq" id="WP_084372662.1">
    <property type="nucleotide sequence ID" value="NZ_FWYF01000002.1"/>
</dbReference>
<accession>A0A1W2GCJ8</accession>
<dbReference type="Pfam" id="PF00582">
    <property type="entry name" value="Usp"/>
    <property type="match status" value="1"/>
</dbReference>
<organism evidence="3 4">
    <name type="scientific">Reichenbachiella faecimaris</name>
    <dbReference type="NCBI Taxonomy" id="692418"/>
    <lineage>
        <taxon>Bacteria</taxon>
        <taxon>Pseudomonadati</taxon>
        <taxon>Bacteroidota</taxon>
        <taxon>Cytophagia</taxon>
        <taxon>Cytophagales</taxon>
        <taxon>Reichenbachiellaceae</taxon>
        <taxon>Reichenbachiella</taxon>
    </lineage>
</organism>
<dbReference type="SUPFAM" id="SSF52402">
    <property type="entry name" value="Adenine nucleotide alpha hydrolases-like"/>
    <property type="match status" value="2"/>
</dbReference>
<evidence type="ECO:0000313" key="4">
    <source>
        <dbReference type="Proteomes" id="UP000192472"/>
    </source>
</evidence>
<feature type="domain" description="UspA" evidence="2">
    <location>
        <begin position="132"/>
        <end position="261"/>
    </location>
</feature>
<evidence type="ECO:0000259" key="2">
    <source>
        <dbReference type="Pfam" id="PF00582"/>
    </source>
</evidence>
<dbReference type="OrthoDB" id="1522996at2"/>
<dbReference type="STRING" id="692418.SAMN04488029_1980"/>
<dbReference type="AlphaFoldDB" id="A0A1W2GCJ8"/>
<name>A0A1W2GCJ8_REIFA</name>
<evidence type="ECO:0000313" key="3">
    <source>
        <dbReference type="EMBL" id="SMD34390.1"/>
    </source>
</evidence>
<dbReference type="PANTHER" id="PTHR46268:SF6">
    <property type="entry name" value="UNIVERSAL STRESS PROTEIN UP12"/>
    <property type="match status" value="1"/>
</dbReference>